<dbReference type="Proteomes" id="UP000488956">
    <property type="component" value="Unassembled WGS sequence"/>
</dbReference>
<dbReference type="AlphaFoldDB" id="A0A6G0JWT8"/>
<evidence type="ECO:0000256" key="1">
    <source>
        <dbReference type="SAM" id="MobiDB-lite"/>
    </source>
</evidence>
<feature type="region of interest" description="Disordered" evidence="1">
    <location>
        <begin position="306"/>
        <end position="356"/>
    </location>
</feature>
<feature type="non-terminal residue" evidence="2">
    <location>
        <position position="577"/>
    </location>
</feature>
<feature type="compositionally biased region" description="Low complexity" evidence="1">
    <location>
        <begin position="133"/>
        <end position="160"/>
    </location>
</feature>
<sequence length="577" mass="60679">MITSGTTDQASPSFPSSIADSAPTDRELPPAAAAVAPPDVVDVTGSGEPWTTAPARRTTEAAPLRTSKRATPKAVPGEAPADASKARKKVAKRATVASISGPPRKTAGDGDEDSGSDLEDKPPGPPAKRPRKATASAKAKPAKPAASAAAAKRPSALPRSDGGFDLHEFMASFSPGTAREDIAAPAERAVPEERPTAQASASREGVATQHDPAAGDQVQALQAVVERLRALVAGQGLAQLPVSSIPFPHANPSAPTAPNSKGELPPAEVQYLTTASFPEGARRAKGDYNPPQAHLLAASRMFPSSDANSASLLGSRKDSTGTGAARTGTLTLPSGSAIQPLSAATPPVSSTSPGSVCRLQRRGFKFPSGEEEDTRTTPRPSHLRPVVSVTTAAMMHSNARARSDLVCATRIASLARSMMKLGITLPPNNYPLSRPGEAGPEFLLDTPLRKALSEYARRSGASLQTFVEMARGQTANDYRPNMNLVPAVLNKVCKCYERLEELQQIVHGGVKVLLSKTPPRQVKRPPNHGSTRDRLNVLRKNIRKEQDAGRCLVLDRDLLEQWPEIIISPFGVVDKGG</sequence>
<protein>
    <submittedName>
        <fullName evidence="2">Uncharacterized protein</fullName>
    </submittedName>
</protein>
<accession>A0A6G0JWT8</accession>
<feature type="compositionally biased region" description="Polar residues" evidence="1">
    <location>
        <begin position="1"/>
        <end position="19"/>
    </location>
</feature>
<evidence type="ECO:0000313" key="2">
    <source>
        <dbReference type="EMBL" id="KAE9070047.1"/>
    </source>
</evidence>
<reference evidence="2 3" key="1">
    <citation type="submission" date="2018-09" db="EMBL/GenBank/DDBJ databases">
        <title>Genomic investigation of the strawberry pathogen Phytophthora fragariae indicates pathogenicity is determined by transcriptional variation in three key races.</title>
        <authorList>
            <person name="Adams T.M."/>
            <person name="Armitage A.D."/>
            <person name="Sobczyk M.K."/>
            <person name="Bates H.J."/>
            <person name="Dunwell J.M."/>
            <person name="Nellist C.F."/>
            <person name="Harrison R.J."/>
        </authorList>
    </citation>
    <scope>NUCLEOTIDE SEQUENCE [LARGE SCALE GENOMIC DNA]</scope>
    <source>
        <strain evidence="2 3">ONT-3</strain>
    </source>
</reference>
<gene>
    <name evidence="2" type="ORF">PF010_g26434</name>
</gene>
<dbReference type="EMBL" id="QXFX01003276">
    <property type="protein sequence ID" value="KAE9070047.1"/>
    <property type="molecule type" value="Genomic_DNA"/>
</dbReference>
<evidence type="ECO:0000313" key="3">
    <source>
        <dbReference type="Proteomes" id="UP000488956"/>
    </source>
</evidence>
<name>A0A6G0JWT8_9STRA</name>
<proteinExistence type="predicted"/>
<comment type="caution">
    <text evidence="2">The sequence shown here is derived from an EMBL/GenBank/DDBJ whole genome shotgun (WGS) entry which is preliminary data.</text>
</comment>
<organism evidence="2 3">
    <name type="scientific">Phytophthora fragariae</name>
    <dbReference type="NCBI Taxonomy" id="53985"/>
    <lineage>
        <taxon>Eukaryota</taxon>
        <taxon>Sar</taxon>
        <taxon>Stramenopiles</taxon>
        <taxon>Oomycota</taxon>
        <taxon>Peronosporomycetes</taxon>
        <taxon>Peronosporales</taxon>
        <taxon>Peronosporaceae</taxon>
        <taxon>Phytophthora</taxon>
    </lineage>
</organism>
<feature type="compositionally biased region" description="Low complexity" evidence="1">
    <location>
        <begin position="320"/>
        <end position="332"/>
    </location>
</feature>
<feature type="compositionally biased region" description="Low complexity" evidence="1">
    <location>
        <begin position="342"/>
        <end position="356"/>
    </location>
</feature>
<feature type="region of interest" description="Disordered" evidence="1">
    <location>
        <begin position="1"/>
        <end position="214"/>
    </location>
</feature>
<feature type="compositionally biased region" description="Low complexity" evidence="1">
    <location>
        <begin position="29"/>
        <end position="65"/>
    </location>
</feature>